<protein>
    <submittedName>
        <fullName evidence="2">Uncharacterized protein</fullName>
    </submittedName>
</protein>
<dbReference type="AlphaFoldDB" id="A0AAE1F5S7"/>
<keyword evidence="3" id="KW-1185">Reference proteome</keyword>
<evidence type="ECO:0000313" key="2">
    <source>
        <dbReference type="EMBL" id="KAK3868064.1"/>
    </source>
</evidence>
<reference evidence="2" key="1">
    <citation type="submission" date="2023-10" db="EMBL/GenBank/DDBJ databases">
        <title>Genome assemblies of two species of porcelain crab, Petrolisthes cinctipes and Petrolisthes manimaculis (Anomura: Porcellanidae).</title>
        <authorList>
            <person name="Angst P."/>
        </authorList>
    </citation>
    <scope>NUCLEOTIDE SEQUENCE</scope>
    <source>
        <strain evidence="2">PB745_01</strain>
        <tissue evidence="2">Gill</tissue>
    </source>
</reference>
<dbReference type="Proteomes" id="UP001286313">
    <property type="component" value="Unassembled WGS sequence"/>
</dbReference>
<gene>
    <name evidence="2" type="ORF">Pcinc_026525</name>
</gene>
<evidence type="ECO:0000313" key="3">
    <source>
        <dbReference type="Proteomes" id="UP001286313"/>
    </source>
</evidence>
<sequence length="77" mass="8432">MRTVKKKDVEDKGVGISVGREDEEGDKMRTGRRVWSHGKVKGKFAAHLPKARACVAFLARASRATQGLTLTLPLLTV</sequence>
<comment type="caution">
    <text evidence="2">The sequence shown here is derived from an EMBL/GenBank/DDBJ whole genome shotgun (WGS) entry which is preliminary data.</text>
</comment>
<organism evidence="2 3">
    <name type="scientific">Petrolisthes cinctipes</name>
    <name type="common">Flat porcelain crab</name>
    <dbReference type="NCBI Taxonomy" id="88211"/>
    <lineage>
        <taxon>Eukaryota</taxon>
        <taxon>Metazoa</taxon>
        <taxon>Ecdysozoa</taxon>
        <taxon>Arthropoda</taxon>
        <taxon>Crustacea</taxon>
        <taxon>Multicrustacea</taxon>
        <taxon>Malacostraca</taxon>
        <taxon>Eumalacostraca</taxon>
        <taxon>Eucarida</taxon>
        <taxon>Decapoda</taxon>
        <taxon>Pleocyemata</taxon>
        <taxon>Anomura</taxon>
        <taxon>Galatheoidea</taxon>
        <taxon>Porcellanidae</taxon>
        <taxon>Petrolisthes</taxon>
    </lineage>
</organism>
<feature type="compositionally biased region" description="Basic and acidic residues" evidence="1">
    <location>
        <begin position="1"/>
        <end position="13"/>
    </location>
</feature>
<accession>A0AAE1F5S7</accession>
<evidence type="ECO:0000256" key="1">
    <source>
        <dbReference type="SAM" id="MobiDB-lite"/>
    </source>
</evidence>
<dbReference type="EMBL" id="JAWQEG010003089">
    <property type="protein sequence ID" value="KAK3868064.1"/>
    <property type="molecule type" value="Genomic_DNA"/>
</dbReference>
<proteinExistence type="predicted"/>
<name>A0AAE1F5S7_PETCI</name>
<feature type="region of interest" description="Disordered" evidence="1">
    <location>
        <begin position="1"/>
        <end position="30"/>
    </location>
</feature>